<feature type="coiled-coil region" evidence="1">
    <location>
        <begin position="6"/>
        <end position="74"/>
    </location>
</feature>
<keyword evidence="1" id="KW-0175">Coiled coil</keyword>
<dbReference type="Proteomes" id="UP001223586">
    <property type="component" value="Unassembled WGS sequence"/>
</dbReference>
<keyword evidence="3" id="KW-1185">Reference proteome</keyword>
<gene>
    <name evidence="2" type="ORF">J2S08_002401</name>
</gene>
<comment type="caution">
    <text evidence="2">The sequence shown here is derived from an EMBL/GenBank/DDBJ whole genome shotgun (WGS) entry which is preliminary data.</text>
</comment>
<accession>A0ABT9WTF2</accession>
<proteinExistence type="predicted"/>
<protein>
    <submittedName>
        <fullName evidence="2">Paraquat-inducible protein B</fullName>
    </submittedName>
</protein>
<name>A0ABT9WTF2_9BACI</name>
<evidence type="ECO:0000313" key="2">
    <source>
        <dbReference type="EMBL" id="MDQ0176557.1"/>
    </source>
</evidence>
<organism evidence="2 3">
    <name type="scientific">Bacillus chungangensis</name>
    <dbReference type="NCBI Taxonomy" id="587633"/>
    <lineage>
        <taxon>Bacteria</taxon>
        <taxon>Bacillati</taxon>
        <taxon>Bacillota</taxon>
        <taxon>Bacilli</taxon>
        <taxon>Bacillales</taxon>
        <taxon>Bacillaceae</taxon>
        <taxon>Bacillus</taxon>
    </lineage>
</organism>
<reference evidence="2 3" key="1">
    <citation type="submission" date="2023-07" db="EMBL/GenBank/DDBJ databases">
        <title>Genomic Encyclopedia of Type Strains, Phase IV (KMG-IV): sequencing the most valuable type-strain genomes for metagenomic binning, comparative biology and taxonomic classification.</title>
        <authorList>
            <person name="Goeker M."/>
        </authorList>
    </citation>
    <scope>NUCLEOTIDE SEQUENCE [LARGE SCALE GENOMIC DNA]</scope>
    <source>
        <strain evidence="2 3">DSM 23837</strain>
    </source>
</reference>
<sequence>MNEVMFQKLFQQIQTLEKNMKQELNSIEEKMETKLRNIEVNMATKQELLSIEENMATKQELQSIEENMATKQELQSIEEKLNVIYKQVAENTEQINELTSSQKRQEKSLQILALRSIEQEGVIRELKYAK</sequence>
<evidence type="ECO:0000313" key="3">
    <source>
        <dbReference type="Proteomes" id="UP001223586"/>
    </source>
</evidence>
<evidence type="ECO:0000256" key="1">
    <source>
        <dbReference type="SAM" id="Coils"/>
    </source>
</evidence>
<dbReference type="EMBL" id="JAUSTT010000013">
    <property type="protein sequence ID" value="MDQ0176557.1"/>
    <property type="molecule type" value="Genomic_DNA"/>
</dbReference>
<dbReference type="RefSeq" id="WP_307229791.1">
    <property type="nucleotide sequence ID" value="NZ_JAUSTT010000013.1"/>
</dbReference>